<accession>A0ABU4RL85</accession>
<dbReference type="EMBL" id="JAXAFJ010000001">
    <property type="protein sequence ID" value="MDX6804490.1"/>
    <property type="molecule type" value="Genomic_DNA"/>
</dbReference>
<reference evidence="2 3" key="1">
    <citation type="submission" date="2023-11" db="EMBL/GenBank/DDBJ databases">
        <authorList>
            <person name="Bao R."/>
        </authorList>
    </citation>
    <scope>NUCLEOTIDE SEQUENCE [LARGE SCALE GENOMIC DNA]</scope>
    <source>
        <strain evidence="2 3">PJ23</strain>
    </source>
</reference>
<comment type="caution">
    <text evidence="2">The sequence shown here is derived from an EMBL/GenBank/DDBJ whole genome shotgun (WGS) entry which is preliminary data.</text>
</comment>
<sequence>MKILYRGALLGLLALMSSAAQAAPTDWTRFTSRQYGLTIDYPVGLVDEARSNPAQGQYLLRRDAAMILSLDELKGADVRRFLDRNLLQGVRVTYSQRKNNWMAYSGYVGSDIVYGRTHISCGGRYAHSFMIRYPRTERATYDRAVERLSHSLRVDPAFISRSC</sequence>
<keyword evidence="3" id="KW-1185">Reference proteome</keyword>
<feature type="signal peptide" evidence="1">
    <location>
        <begin position="1"/>
        <end position="22"/>
    </location>
</feature>
<gene>
    <name evidence="2" type="ORF">SCD90_00305</name>
</gene>
<dbReference type="RefSeq" id="WP_319842618.1">
    <property type="nucleotide sequence ID" value="NZ_JAXAFJ010000001.1"/>
</dbReference>
<dbReference type="Proteomes" id="UP001274321">
    <property type="component" value="Unassembled WGS sequence"/>
</dbReference>
<evidence type="ECO:0000313" key="3">
    <source>
        <dbReference type="Proteomes" id="UP001274321"/>
    </source>
</evidence>
<feature type="chain" id="PRO_5047101667" description="CNP1-like uncharacterized domain-containing protein" evidence="1">
    <location>
        <begin position="23"/>
        <end position="163"/>
    </location>
</feature>
<keyword evidence="1" id="KW-0732">Signal</keyword>
<evidence type="ECO:0000313" key="2">
    <source>
        <dbReference type="EMBL" id="MDX6804490.1"/>
    </source>
</evidence>
<evidence type="ECO:0008006" key="4">
    <source>
        <dbReference type="Google" id="ProtNLM"/>
    </source>
</evidence>
<organism evidence="2 3">
    <name type="scientific">Terrihabitans rhizophilus</name>
    <dbReference type="NCBI Taxonomy" id="3092662"/>
    <lineage>
        <taxon>Bacteria</taxon>
        <taxon>Pseudomonadati</taxon>
        <taxon>Pseudomonadota</taxon>
        <taxon>Alphaproteobacteria</taxon>
        <taxon>Hyphomicrobiales</taxon>
        <taxon>Terrihabitans</taxon>
    </lineage>
</organism>
<protein>
    <recommendedName>
        <fullName evidence="4">CNP1-like uncharacterized domain-containing protein</fullName>
    </recommendedName>
</protein>
<evidence type="ECO:0000256" key="1">
    <source>
        <dbReference type="SAM" id="SignalP"/>
    </source>
</evidence>
<name>A0ABU4RL85_9HYPH</name>
<proteinExistence type="predicted"/>